<evidence type="ECO:0000256" key="8">
    <source>
        <dbReference type="ARBA" id="ARBA00023004"/>
    </source>
</evidence>
<accession>C6SIF9</accession>
<dbReference type="AlphaFoldDB" id="C6SIF9"/>
<evidence type="ECO:0000256" key="1">
    <source>
        <dbReference type="ARBA" id="ARBA00001966"/>
    </source>
</evidence>
<evidence type="ECO:0000256" key="5">
    <source>
        <dbReference type="ARBA" id="ARBA00022642"/>
    </source>
</evidence>
<dbReference type="Pfam" id="PF02445">
    <property type="entry name" value="NadA"/>
    <property type="match status" value="1"/>
</dbReference>
<dbReference type="GO" id="GO:0008987">
    <property type="term" value="F:quinolinate synthetase A activity"/>
    <property type="evidence" value="ECO:0007669"/>
    <property type="project" value="InterPro"/>
</dbReference>
<keyword evidence="8" id="KW-0408">Iron</keyword>
<dbReference type="GO" id="GO:0051539">
    <property type="term" value="F:4 iron, 4 sulfur cluster binding"/>
    <property type="evidence" value="ECO:0007669"/>
    <property type="project" value="UniProtKB-KW"/>
</dbReference>
<evidence type="ECO:0000256" key="4">
    <source>
        <dbReference type="ARBA" id="ARBA00022485"/>
    </source>
</evidence>
<dbReference type="GO" id="GO:0046872">
    <property type="term" value="F:metal ion binding"/>
    <property type="evidence" value="ECO:0007669"/>
    <property type="project" value="UniProtKB-KW"/>
</dbReference>
<comment type="cofactor">
    <cofactor evidence="1">
        <name>[4Fe-4S] cluster</name>
        <dbReference type="ChEBI" id="CHEBI:49883"/>
    </cofactor>
</comment>
<comment type="pathway">
    <text evidence="2">Cofactor biosynthesis; NAD(+) biosynthesis; quinolinate from iminoaspartate: step 1/1.</text>
</comment>
<dbReference type="GO" id="GO:0005829">
    <property type="term" value="C:cytosol"/>
    <property type="evidence" value="ECO:0007669"/>
    <property type="project" value="TreeGrafter"/>
</dbReference>
<evidence type="ECO:0000256" key="9">
    <source>
        <dbReference type="ARBA" id="ARBA00023014"/>
    </source>
</evidence>
<dbReference type="PANTHER" id="PTHR30573">
    <property type="entry name" value="QUINOLINATE SYNTHETASE A"/>
    <property type="match status" value="1"/>
</dbReference>
<sequence>MVLVHPESPQSVIELGDVVGSTSKLLKAAVSRPEKKFIVATDLGILHEMQKQAPDKEFIAAPTAGNGGSCKSCAFCPWMAMNSLGGIKYALTSGNNEILLDKKLGEAAKLPLQRMLDFAAGLKRGDVFNGMGPA</sequence>
<dbReference type="GO" id="GO:0034628">
    <property type="term" value="P:'de novo' NAD+ biosynthetic process from L-aspartate"/>
    <property type="evidence" value="ECO:0007669"/>
    <property type="project" value="TreeGrafter"/>
</dbReference>
<keyword evidence="4" id="KW-0004">4Fe-4S</keyword>
<name>C6SIF9_NEIME</name>
<dbReference type="PANTHER" id="PTHR30573:SF0">
    <property type="entry name" value="QUINOLINATE SYNTHASE, CHLOROPLASTIC"/>
    <property type="match status" value="1"/>
</dbReference>
<keyword evidence="6" id="KW-0808">Transferase</keyword>
<evidence type="ECO:0000256" key="6">
    <source>
        <dbReference type="ARBA" id="ARBA00022679"/>
    </source>
</evidence>
<gene>
    <name evidence="10" type="primary">nadA1</name>
    <name evidence="10" type="ORF">NMW_0729</name>
</gene>
<dbReference type="InterPro" id="IPR036094">
    <property type="entry name" value="NadA_sf"/>
</dbReference>
<evidence type="ECO:0000256" key="3">
    <source>
        <dbReference type="ARBA" id="ARBA00012669"/>
    </source>
</evidence>
<evidence type="ECO:0000256" key="7">
    <source>
        <dbReference type="ARBA" id="ARBA00022723"/>
    </source>
</evidence>
<dbReference type="Gene3D" id="3.40.50.10800">
    <property type="entry name" value="NadA-like"/>
    <property type="match status" value="1"/>
</dbReference>
<keyword evidence="7" id="KW-0479">Metal-binding</keyword>
<reference evidence="10" key="1">
    <citation type="journal article" date="2008" name="Proc. Natl. Acad. Sci. U.S.A.">
        <title>Whole-genome comparison of disease and carriage strains provides insights into virulence evolution in Neisseria meningitidis.</title>
        <authorList>
            <person name="Schoen C."/>
            <person name="Blom J."/>
            <person name="Claus H."/>
            <person name="Schramm-Glueck A."/>
            <person name="Brandt P."/>
            <person name="Mueller T."/>
            <person name="Goesmann A."/>
            <person name="Joseph B."/>
            <person name="Konietzny S."/>
            <person name="Kurzai O."/>
            <person name="Schmitt C."/>
            <person name="Friedrich T."/>
            <person name="Linke B."/>
            <person name="Vogel U."/>
            <person name="Frosch M."/>
        </authorList>
    </citation>
    <scope>NUCLEOTIDE SEQUENCE</scope>
    <source>
        <strain evidence="10">Alpha275</strain>
    </source>
</reference>
<dbReference type="SUPFAM" id="SSF142754">
    <property type="entry name" value="NadA-like"/>
    <property type="match status" value="1"/>
</dbReference>
<evidence type="ECO:0000256" key="2">
    <source>
        <dbReference type="ARBA" id="ARBA00005065"/>
    </source>
</evidence>
<evidence type="ECO:0000313" key="10">
    <source>
        <dbReference type="EMBL" id="CBA06037.1"/>
    </source>
</evidence>
<dbReference type="EC" id="2.5.1.72" evidence="3"/>
<keyword evidence="5" id="KW-0662">Pyridine nucleotide biosynthesis</keyword>
<dbReference type="InterPro" id="IPR003473">
    <property type="entry name" value="NadA"/>
</dbReference>
<proteinExistence type="predicted"/>
<protein>
    <recommendedName>
        <fullName evidence="3">quinolinate synthase</fullName>
        <ecNumber evidence="3">2.5.1.72</ecNumber>
    </recommendedName>
</protein>
<organism evidence="10">
    <name type="scientific">Neisseria meningitidis alpha275</name>
    <dbReference type="NCBI Taxonomy" id="295996"/>
    <lineage>
        <taxon>Bacteria</taxon>
        <taxon>Pseudomonadati</taxon>
        <taxon>Pseudomonadota</taxon>
        <taxon>Betaproteobacteria</taxon>
        <taxon>Neisseriales</taxon>
        <taxon>Neisseriaceae</taxon>
        <taxon>Neisseria</taxon>
    </lineage>
</organism>
<dbReference type="UniPathway" id="UPA00253">
    <property type="reaction ID" value="UER00327"/>
</dbReference>
<keyword evidence="9" id="KW-0411">Iron-sulfur</keyword>
<dbReference type="EMBL" id="AM889138">
    <property type="protein sequence ID" value="CBA06037.1"/>
    <property type="molecule type" value="Genomic_DNA"/>
</dbReference>